<dbReference type="EMBL" id="SNWI01000001">
    <property type="protein sequence ID" value="TDO04821.1"/>
    <property type="molecule type" value="Genomic_DNA"/>
</dbReference>
<evidence type="ECO:0000313" key="1">
    <source>
        <dbReference type="EMBL" id="TDO04821.1"/>
    </source>
</evidence>
<name>A0A4R6HAT1_9BACT</name>
<dbReference type="InterPro" id="IPR038707">
    <property type="entry name" value="TraQ_sf"/>
</dbReference>
<protein>
    <submittedName>
        <fullName evidence="1">Uncharacterized protein DUF3872</fullName>
    </submittedName>
</protein>
<dbReference type="InterPro" id="IPR024355">
    <property type="entry name" value="TraQ_bacteroidetes"/>
</dbReference>
<organism evidence="1 2">
    <name type="scientific">Sunxiuqinia elliptica</name>
    <dbReference type="NCBI Taxonomy" id="655355"/>
    <lineage>
        <taxon>Bacteria</taxon>
        <taxon>Pseudomonadati</taxon>
        <taxon>Bacteroidota</taxon>
        <taxon>Bacteroidia</taxon>
        <taxon>Marinilabiliales</taxon>
        <taxon>Prolixibacteraceae</taxon>
        <taxon>Sunxiuqinia</taxon>
    </lineage>
</organism>
<evidence type="ECO:0000313" key="2">
    <source>
        <dbReference type="Proteomes" id="UP000294848"/>
    </source>
</evidence>
<gene>
    <name evidence="1" type="ORF">DET52_101172</name>
</gene>
<dbReference type="Pfam" id="PF12988">
    <property type="entry name" value="TraQ_transposon"/>
    <property type="match status" value="1"/>
</dbReference>
<dbReference type="OrthoDB" id="669114at2"/>
<accession>A0A4R6HAT1</accession>
<dbReference type="PROSITE" id="PS51257">
    <property type="entry name" value="PROKAR_LIPOPROTEIN"/>
    <property type="match status" value="1"/>
</dbReference>
<dbReference type="Proteomes" id="UP000294848">
    <property type="component" value="Unassembled WGS sequence"/>
</dbReference>
<dbReference type="RefSeq" id="WP_133462974.1">
    <property type="nucleotide sequence ID" value="NZ_SNWI01000001.1"/>
</dbReference>
<comment type="caution">
    <text evidence="1">The sequence shown here is derived from an EMBL/GenBank/DDBJ whole genome shotgun (WGS) entry which is preliminary data.</text>
</comment>
<dbReference type="AlphaFoldDB" id="A0A4R6HAT1"/>
<proteinExistence type="predicted"/>
<reference evidence="1 2" key="1">
    <citation type="submission" date="2019-03" db="EMBL/GenBank/DDBJ databases">
        <title>Freshwater and sediment microbial communities from various areas in North America, analyzing microbe dynamics in response to fracking.</title>
        <authorList>
            <person name="Lamendella R."/>
        </authorList>
    </citation>
    <scope>NUCLEOTIDE SEQUENCE [LARGE SCALE GENOMIC DNA]</scope>
    <source>
        <strain evidence="1 2">114D</strain>
    </source>
</reference>
<sequence length="151" mass="17148">MKKISIKKALALTVWVAAIVLMFVACEDELDVKQAYSYDLVTMPVQKQIIAGQTAEIRCTLVKEGDYSGVSFTIRYFQPDGKGELRMDDGMLFEPNDRYALDRTGFRLYYTSHSTDQQTIDVYIEDNFGQCVSKSFSFSNESTSGEEETEQ</sequence>
<dbReference type="Gene3D" id="2.60.40.2410">
    <property type="entry name" value="Uncharacterised protein PF12988, DUF3872"/>
    <property type="match status" value="1"/>
</dbReference>